<dbReference type="Proteomes" id="UP000037269">
    <property type="component" value="Unassembled WGS sequence"/>
</dbReference>
<evidence type="ECO:0000313" key="1">
    <source>
        <dbReference type="EMBL" id="KON97642.1"/>
    </source>
</evidence>
<organism evidence="1 2">
    <name type="scientific">Aneurinibacillus migulanus</name>
    <name type="common">Bacillus migulanus</name>
    <dbReference type="NCBI Taxonomy" id="47500"/>
    <lineage>
        <taxon>Bacteria</taxon>
        <taxon>Bacillati</taxon>
        <taxon>Bacillota</taxon>
        <taxon>Bacilli</taxon>
        <taxon>Bacillales</taxon>
        <taxon>Paenibacillaceae</taxon>
        <taxon>Aneurinibacillus group</taxon>
        <taxon>Aneurinibacillus</taxon>
    </lineage>
</organism>
<dbReference type="AlphaFoldDB" id="A0A0M0H7B5"/>
<reference evidence="1 2" key="1">
    <citation type="submission" date="2015-07" db="EMBL/GenBank/DDBJ databases">
        <title>Fjat-14205 dsm 2895.</title>
        <authorList>
            <person name="Liu B."/>
            <person name="Wang J."/>
            <person name="Zhu Y."/>
            <person name="Liu G."/>
            <person name="Chen Q."/>
            <person name="Chen Z."/>
            <person name="Lan J."/>
            <person name="Che J."/>
            <person name="Ge C."/>
            <person name="Shi H."/>
            <person name="Pan Z."/>
            <person name="Liu X."/>
        </authorList>
    </citation>
    <scope>NUCLEOTIDE SEQUENCE [LARGE SCALE GENOMIC DNA]</scope>
    <source>
        <strain evidence="1 2">DSM 2895</strain>
    </source>
</reference>
<proteinExistence type="predicted"/>
<protein>
    <submittedName>
        <fullName evidence="1">Uncharacterized protein</fullName>
    </submittedName>
</protein>
<sequence length="182" mass="21853">MSTYHELLHWYPDRKFGEAILDSALDAYAIYEMLEHYDVSAIIDLNPRRSKKFTYNEMNINLDGVPVCPIGRKMFDWGVDRKRRRKWQCPNPCSTTTYGRTFYTSTKDNPRLFPRVKRNSKEWYKRYSLRTGVERCIKCQKIDYHLEDSRGRSSRHWSIRAYSIGMCFRFKTFWIVGSELAF</sequence>
<evidence type="ECO:0000313" key="2">
    <source>
        <dbReference type="Proteomes" id="UP000037269"/>
    </source>
</evidence>
<name>A0A0M0H7B5_ANEMI</name>
<accession>A0A0M0H7B5</accession>
<dbReference type="STRING" id="47500.AF333_21555"/>
<gene>
    <name evidence="1" type="ORF">AF333_21555</name>
</gene>
<dbReference type="EMBL" id="LGUG01000004">
    <property type="protein sequence ID" value="KON97642.1"/>
    <property type="molecule type" value="Genomic_DNA"/>
</dbReference>
<comment type="caution">
    <text evidence="1">The sequence shown here is derived from an EMBL/GenBank/DDBJ whole genome shotgun (WGS) entry which is preliminary data.</text>
</comment>
<keyword evidence="2" id="KW-1185">Reference proteome</keyword>